<dbReference type="InterPro" id="IPR007110">
    <property type="entry name" value="Ig-like_dom"/>
</dbReference>
<dbReference type="InterPro" id="IPR013106">
    <property type="entry name" value="Ig_V-set"/>
</dbReference>
<accession>A0ABM0M5Q6</accession>
<evidence type="ECO:0000313" key="2">
    <source>
        <dbReference type="Proteomes" id="UP000694865"/>
    </source>
</evidence>
<keyword evidence="2" id="KW-1185">Reference proteome</keyword>
<protein>
    <submittedName>
        <fullName evidence="3">Uncharacterized protein LOC102804849</fullName>
    </submittedName>
</protein>
<dbReference type="GeneID" id="102804849"/>
<gene>
    <name evidence="3" type="primary">LOC102804849</name>
</gene>
<dbReference type="Pfam" id="PF07686">
    <property type="entry name" value="V-set"/>
    <property type="match status" value="1"/>
</dbReference>
<proteinExistence type="predicted"/>
<dbReference type="PROSITE" id="PS50835">
    <property type="entry name" value="IG_LIKE"/>
    <property type="match status" value="1"/>
</dbReference>
<dbReference type="RefSeq" id="XP_006815347.1">
    <property type="nucleotide sequence ID" value="XM_006815284.1"/>
</dbReference>
<organism evidence="2 3">
    <name type="scientific">Saccoglossus kowalevskii</name>
    <name type="common">Acorn worm</name>
    <dbReference type="NCBI Taxonomy" id="10224"/>
    <lineage>
        <taxon>Eukaryota</taxon>
        <taxon>Metazoa</taxon>
        <taxon>Hemichordata</taxon>
        <taxon>Enteropneusta</taxon>
        <taxon>Harrimaniidae</taxon>
        <taxon>Saccoglossus</taxon>
    </lineage>
</organism>
<evidence type="ECO:0000313" key="3">
    <source>
        <dbReference type="RefSeq" id="XP_006815347.1"/>
    </source>
</evidence>
<dbReference type="Proteomes" id="UP000694865">
    <property type="component" value="Unplaced"/>
</dbReference>
<dbReference type="InterPro" id="IPR036179">
    <property type="entry name" value="Ig-like_dom_sf"/>
</dbReference>
<name>A0ABM0M5Q6_SACKO</name>
<dbReference type="Gene3D" id="2.60.40.10">
    <property type="entry name" value="Immunoglobulins"/>
    <property type="match status" value="1"/>
</dbReference>
<reference evidence="3" key="1">
    <citation type="submission" date="2025-08" db="UniProtKB">
        <authorList>
            <consortium name="RefSeq"/>
        </authorList>
    </citation>
    <scope>IDENTIFICATION</scope>
    <source>
        <tissue evidence="3">Testes</tissue>
    </source>
</reference>
<dbReference type="InterPro" id="IPR013783">
    <property type="entry name" value="Ig-like_fold"/>
</dbReference>
<feature type="domain" description="Ig-like" evidence="1">
    <location>
        <begin position="22"/>
        <end position="128"/>
    </location>
</feature>
<evidence type="ECO:0000259" key="1">
    <source>
        <dbReference type="PROSITE" id="PS50835"/>
    </source>
</evidence>
<dbReference type="SUPFAM" id="SSF48726">
    <property type="entry name" value="Immunoglobulin"/>
    <property type="match status" value="1"/>
</dbReference>
<sequence length="128" mass="13907">MTDYSGDLLVSSSAALFQHLWPTDFEMFQVSTAATITVPGSPVTSIETTSTVLECTYTATSSNPLISWYKGSSTSTGSLIIQKDNAGVYNQPAFTRYDIQDQASLLITDTQLSDADKYWCQVEGLSDP</sequence>